<gene>
    <name evidence="3" type="ORF">P4R38_18130</name>
</gene>
<feature type="transmembrane region" description="Helical" evidence="2">
    <location>
        <begin position="46"/>
        <end position="64"/>
    </location>
</feature>
<feature type="region of interest" description="Disordered" evidence="1">
    <location>
        <begin position="67"/>
        <end position="93"/>
    </location>
</feature>
<keyword evidence="4" id="KW-1185">Reference proteome</keyword>
<evidence type="ECO:0000256" key="2">
    <source>
        <dbReference type="SAM" id="Phobius"/>
    </source>
</evidence>
<evidence type="ECO:0000313" key="4">
    <source>
        <dbReference type="Proteomes" id="UP001528912"/>
    </source>
</evidence>
<keyword evidence="2" id="KW-0812">Transmembrane</keyword>
<comment type="caution">
    <text evidence="3">The sequence shown here is derived from an EMBL/GenBank/DDBJ whole genome shotgun (WGS) entry which is preliminary data.</text>
</comment>
<name>A0ABT6CCD6_9MICO</name>
<reference evidence="3 4" key="1">
    <citation type="submission" date="2023-03" db="EMBL/GenBank/DDBJ databases">
        <title>YIM 133296 draft genome.</title>
        <authorList>
            <person name="Xiong L."/>
        </authorList>
    </citation>
    <scope>NUCLEOTIDE SEQUENCE [LARGE SCALE GENOMIC DNA]</scope>
    <source>
        <strain evidence="3 4">YIM 133296</strain>
    </source>
</reference>
<evidence type="ECO:0000256" key="1">
    <source>
        <dbReference type="SAM" id="MobiDB-lite"/>
    </source>
</evidence>
<protein>
    <submittedName>
        <fullName evidence="3">Uncharacterized protein</fullName>
    </submittedName>
</protein>
<feature type="region of interest" description="Disordered" evidence="1">
    <location>
        <begin position="135"/>
        <end position="156"/>
    </location>
</feature>
<feature type="compositionally biased region" description="Low complexity" evidence="1">
    <location>
        <begin position="135"/>
        <end position="148"/>
    </location>
</feature>
<sequence>MSTRFEETLRTALHEERPPLELTVDTAEVVREGESVRRRGRRLRQAGIAVGTAAAVAVAVPVVSSIRSDTPPSRAGTQPGIAAPSTPGGSRTPIVDGMNMQGATVRTADGGTARLALDTVAESYPPQLSLSLTPTAQGAGAKQTTTVTPSQKDGGVTVGRFGDQTFYLVSGTPGVDTRAAVVSGPGRPTVPAQQVRVGTYTVIWPDQAAAKRAATPAVGVLWRTVTGEQAATLPTRRTADAPRLLVVPRPDGKGSALLSTDTRTLQLNTVAHQVATAVTPPVTAVPASGAGLGRLVVGLVPVAGIAPDGFGVTAKVAGRAVTPEVQRERTGLFAATVPAVGVSAASGEPLPRVPAVDVTVSAGGATRTVAVPGQAEVPVG</sequence>
<proteinExistence type="predicted"/>
<organism evidence="3 4">
    <name type="scientific">Luteipulveratus flavus</name>
    <dbReference type="NCBI Taxonomy" id="3031728"/>
    <lineage>
        <taxon>Bacteria</taxon>
        <taxon>Bacillati</taxon>
        <taxon>Actinomycetota</taxon>
        <taxon>Actinomycetes</taxon>
        <taxon>Micrococcales</taxon>
        <taxon>Dermacoccaceae</taxon>
        <taxon>Luteipulveratus</taxon>
    </lineage>
</organism>
<evidence type="ECO:0000313" key="3">
    <source>
        <dbReference type="EMBL" id="MDF8266173.1"/>
    </source>
</evidence>
<dbReference type="EMBL" id="JAROAV010000051">
    <property type="protein sequence ID" value="MDF8266173.1"/>
    <property type="molecule type" value="Genomic_DNA"/>
</dbReference>
<keyword evidence="2" id="KW-1133">Transmembrane helix</keyword>
<accession>A0ABT6CCD6</accession>
<dbReference type="RefSeq" id="WP_277193397.1">
    <property type="nucleotide sequence ID" value="NZ_JAROAV010000051.1"/>
</dbReference>
<keyword evidence="2" id="KW-0472">Membrane</keyword>
<dbReference type="Proteomes" id="UP001528912">
    <property type="component" value="Unassembled WGS sequence"/>
</dbReference>